<evidence type="ECO:0000313" key="1">
    <source>
        <dbReference type="EMBL" id="CAG8537379.1"/>
    </source>
</evidence>
<evidence type="ECO:0000313" key="2">
    <source>
        <dbReference type="Proteomes" id="UP000789405"/>
    </source>
</evidence>
<name>A0A9N9FHU9_9GLOM</name>
<dbReference type="AlphaFoldDB" id="A0A9N9FHU9"/>
<protein>
    <submittedName>
        <fullName evidence="1">26288_t:CDS:1</fullName>
    </submittedName>
</protein>
<dbReference type="EMBL" id="CAJVPY010001808">
    <property type="protein sequence ID" value="CAG8537379.1"/>
    <property type="molecule type" value="Genomic_DNA"/>
</dbReference>
<dbReference type="Proteomes" id="UP000789405">
    <property type="component" value="Unassembled WGS sequence"/>
</dbReference>
<sequence length="241" mass="28301">MLDNNIIERISLLNESNQKKQNFKPLNNDLLMIQEDDDNSTIHDDESSLNISFQEIFKAFDKILKFLKNPPENIEISQLEIESFNSSYKPQTILLSLPNSTNQPDTNLYLDNELLPDSDLDDNSQHSYNNLCPETITQITENLGSIDPLSCYNKFLFYHRLPSLKHPQTIFTFLQYIRHDFPLYYSPDLIKISILNNKNQDNEYTEAYIYLLHKPYPLPNHFIPPFASLLDWFKYVSLKSK</sequence>
<gene>
    <name evidence="1" type="ORF">DERYTH_LOCUS4637</name>
</gene>
<comment type="caution">
    <text evidence="1">The sequence shown here is derived from an EMBL/GenBank/DDBJ whole genome shotgun (WGS) entry which is preliminary data.</text>
</comment>
<accession>A0A9N9FHU9</accession>
<dbReference type="OrthoDB" id="2370009at2759"/>
<organism evidence="1 2">
    <name type="scientific">Dentiscutata erythropus</name>
    <dbReference type="NCBI Taxonomy" id="1348616"/>
    <lineage>
        <taxon>Eukaryota</taxon>
        <taxon>Fungi</taxon>
        <taxon>Fungi incertae sedis</taxon>
        <taxon>Mucoromycota</taxon>
        <taxon>Glomeromycotina</taxon>
        <taxon>Glomeromycetes</taxon>
        <taxon>Diversisporales</taxon>
        <taxon>Gigasporaceae</taxon>
        <taxon>Dentiscutata</taxon>
    </lineage>
</organism>
<proteinExistence type="predicted"/>
<reference evidence="1" key="1">
    <citation type="submission" date="2021-06" db="EMBL/GenBank/DDBJ databases">
        <authorList>
            <person name="Kallberg Y."/>
            <person name="Tangrot J."/>
            <person name="Rosling A."/>
        </authorList>
    </citation>
    <scope>NUCLEOTIDE SEQUENCE</scope>
    <source>
        <strain evidence="1">MA453B</strain>
    </source>
</reference>
<keyword evidence="2" id="KW-1185">Reference proteome</keyword>